<dbReference type="InterPro" id="IPR002220">
    <property type="entry name" value="DapA-like"/>
</dbReference>
<evidence type="ECO:0000256" key="1">
    <source>
        <dbReference type="ARBA" id="ARBA00023239"/>
    </source>
</evidence>
<evidence type="ECO:0000313" key="7">
    <source>
        <dbReference type="Proteomes" id="UP000187735"/>
    </source>
</evidence>
<dbReference type="PROSITE" id="PS00666">
    <property type="entry name" value="DHDPS_2"/>
    <property type="match status" value="1"/>
</dbReference>
<evidence type="ECO:0000313" key="6">
    <source>
        <dbReference type="EMBL" id="APZ91356.1"/>
    </source>
</evidence>
<dbReference type="Gene3D" id="3.20.20.70">
    <property type="entry name" value="Aldolase class I"/>
    <property type="match status" value="1"/>
</dbReference>
<feature type="active site" description="Schiff-base intermediate with substrate" evidence="4">
    <location>
        <position position="165"/>
    </location>
</feature>
<dbReference type="OrthoDB" id="9771791at2"/>
<dbReference type="InterPro" id="IPR020624">
    <property type="entry name" value="Schiff_base-form_aldolases_CS"/>
</dbReference>
<dbReference type="PRINTS" id="PR00146">
    <property type="entry name" value="DHPICSNTHASE"/>
</dbReference>
<dbReference type="STRING" id="1891926.Fuma_00944"/>
<dbReference type="KEGG" id="fmr:Fuma_00944"/>
<dbReference type="GO" id="GO:0019262">
    <property type="term" value="P:N-acetylneuraminate catabolic process"/>
    <property type="evidence" value="ECO:0007669"/>
    <property type="project" value="TreeGrafter"/>
</dbReference>
<evidence type="ECO:0000256" key="5">
    <source>
        <dbReference type="PIRSR" id="PIRSR001365-2"/>
    </source>
</evidence>
<dbReference type="PANTHER" id="PTHR42849">
    <property type="entry name" value="N-ACETYLNEURAMINATE LYASE"/>
    <property type="match status" value="1"/>
</dbReference>
<keyword evidence="7" id="KW-1185">Reference proteome</keyword>
<dbReference type="GO" id="GO:0008747">
    <property type="term" value="F:N-acetylneuraminate lyase activity"/>
    <property type="evidence" value="ECO:0007669"/>
    <property type="project" value="TreeGrafter"/>
</dbReference>
<feature type="binding site" evidence="5">
    <location>
        <position position="49"/>
    </location>
    <ligand>
        <name>pyruvate</name>
        <dbReference type="ChEBI" id="CHEBI:15361"/>
    </ligand>
</feature>
<dbReference type="EC" id="4.1.2.-" evidence="6"/>
<dbReference type="PROSITE" id="PS00665">
    <property type="entry name" value="DHDPS_1"/>
    <property type="match status" value="1"/>
</dbReference>
<dbReference type="RefSeq" id="WP_077023130.1">
    <property type="nucleotide sequence ID" value="NZ_CP017641.1"/>
</dbReference>
<dbReference type="AlphaFoldDB" id="A0A1P8WBE9"/>
<protein>
    <submittedName>
        <fullName evidence="6">Putative 2-keto-3-deoxy-galactonate aldolase YagE</fullName>
        <ecNumber evidence="6">4.1.2.-</ecNumber>
    </submittedName>
</protein>
<name>A0A1P8WBE9_9PLAN</name>
<comment type="similarity">
    <text evidence="3">Belongs to the DapA family.</text>
</comment>
<reference evidence="6 7" key="1">
    <citation type="journal article" date="2016" name="Front. Microbiol.">
        <title>Fuerstia marisgermanicae gen. nov., sp. nov., an Unusual Member of the Phylum Planctomycetes from the German Wadden Sea.</title>
        <authorList>
            <person name="Kohn T."/>
            <person name="Heuer A."/>
            <person name="Jogler M."/>
            <person name="Vollmers J."/>
            <person name="Boedeker C."/>
            <person name="Bunk B."/>
            <person name="Rast P."/>
            <person name="Borchert D."/>
            <person name="Glockner I."/>
            <person name="Freese H.M."/>
            <person name="Klenk H.P."/>
            <person name="Overmann J."/>
            <person name="Kaster A.K."/>
            <person name="Rohde M."/>
            <person name="Wiegand S."/>
            <person name="Jogler C."/>
        </authorList>
    </citation>
    <scope>NUCLEOTIDE SEQUENCE [LARGE SCALE GENOMIC DNA]</scope>
    <source>
        <strain evidence="6 7">NH11</strain>
    </source>
</reference>
<keyword evidence="2" id="KW-0704">Schiff base</keyword>
<evidence type="ECO:0000256" key="4">
    <source>
        <dbReference type="PIRSR" id="PIRSR001365-1"/>
    </source>
</evidence>
<dbReference type="SUPFAM" id="SSF51569">
    <property type="entry name" value="Aldolase"/>
    <property type="match status" value="1"/>
</dbReference>
<dbReference type="GO" id="GO:0005829">
    <property type="term" value="C:cytosol"/>
    <property type="evidence" value="ECO:0007669"/>
    <property type="project" value="TreeGrafter"/>
</dbReference>
<dbReference type="InterPro" id="IPR013785">
    <property type="entry name" value="Aldolase_TIM"/>
</dbReference>
<dbReference type="PANTHER" id="PTHR42849:SF1">
    <property type="entry name" value="N-ACETYLNEURAMINATE LYASE"/>
    <property type="match status" value="1"/>
</dbReference>
<dbReference type="PIRSF" id="PIRSF001365">
    <property type="entry name" value="DHDPS"/>
    <property type="match status" value="1"/>
</dbReference>
<dbReference type="Proteomes" id="UP000187735">
    <property type="component" value="Chromosome"/>
</dbReference>
<evidence type="ECO:0000256" key="2">
    <source>
        <dbReference type="ARBA" id="ARBA00023270"/>
    </source>
</evidence>
<organism evidence="6 7">
    <name type="scientific">Fuerstiella marisgermanici</name>
    <dbReference type="NCBI Taxonomy" id="1891926"/>
    <lineage>
        <taxon>Bacteria</taxon>
        <taxon>Pseudomonadati</taxon>
        <taxon>Planctomycetota</taxon>
        <taxon>Planctomycetia</taxon>
        <taxon>Planctomycetales</taxon>
        <taxon>Planctomycetaceae</taxon>
        <taxon>Fuerstiella</taxon>
    </lineage>
</organism>
<keyword evidence="1 3" id="KW-0456">Lyase</keyword>
<evidence type="ECO:0000256" key="3">
    <source>
        <dbReference type="PIRNR" id="PIRNR001365"/>
    </source>
</evidence>
<dbReference type="InterPro" id="IPR020625">
    <property type="entry name" value="Schiff_base-form_aldolases_AS"/>
</dbReference>
<dbReference type="SMART" id="SM01130">
    <property type="entry name" value="DHDPS"/>
    <property type="match status" value="1"/>
</dbReference>
<dbReference type="CDD" id="cd00408">
    <property type="entry name" value="DHDPS-like"/>
    <property type="match status" value="1"/>
</dbReference>
<sequence>MTQQKLQGIFTPNLVPYSADGSVNEDELRRYVEWLIERGVHGLYPNGSTGEFTRFTPEERRRIVAVIADQARGRVPILAGAAEANVKETLAACEYYASLGIRAVAIVAPFYYKLSPASVYAYFKEIGDNTPIDVTLYNIPMFASPIDVPTLQRLSEECERIVAIKDSSGEVPHMIRMIQAVKPNRPDFAFLTGWDAALMPMLLVGCDGGTNASSGVVPELTRKLYDLTTSHQIEGARQIQYDLVKLFDTMIYSAEFPEGFRAAVNLRGFNMGHGRQPLSTEQRTDITALSNELQCMLAAHGFTDQPIGGCPIDANAGGGEAEVSAIVQQVVAELNRRGLM</sequence>
<dbReference type="EMBL" id="CP017641">
    <property type="protein sequence ID" value="APZ91356.1"/>
    <property type="molecule type" value="Genomic_DNA"/>
</dbReference>
<proteinExistence type="inferred from homology"/>
<dbReference type="Pfam" id="PF00701">
    <property type="entry name" value="DHDPS"/>
    <property type="match status" value="1"/>
</dbReference>
<feature type="active site" description="Proton donor/acceptor" evidence="4">
    <location>
        <position position="137"/>
    </location>
</feature>
<gene>
    <name evidence="6" type="primary">yagE_1</name>
    <name evidence="6" type="ORF">Fuma_00944</name>
</gene>
<accession>A0A1P8WBE9</accession>